<feature type="compositionally biased region" description="Acidic residues" evidence="1">
    <location>
        <begin position="522"/>
        <end position="534"/>
    </location>
</feature>
<dbReference type="Proteomes" id="UP000193685">
    <property type="component" value="Unassembled WGS sequence"/>
</dbReference>
<dbReference type="InterPro" id="IPR052588">
    <property type="entry name" value="Kelch_domain_protein"/>
</dbReference>
<protein>
    <recommendedName>
        <fullName evidence="2">DUF4110 domain-containing protein</fullName>
    </recommendedName>
</protein>
<feature type="compositionally biased region" description="Basic residues" evidence="1">
    <location>
        <begin position="13"/>
        <end position="31"/>
    </location>
</feature>
<evidence type="ECO:0000313" key="4">
    <source>
        <dbReference type="Proteomes" id="UP000193685"/>
    </source>
</evidence>
<organism evidence="3 4">
    <name type="scientific">Protomyces lactucae-debilis</name>
    <dbReference type="NCBI Taxonomy" id="2754530"/>
    <lineage>
        <taxon>Eukaryota</taxon>
        <taxon>Fungi</taxon>
        <taxon>Dikarya</taxon>
        <taxon>Ascomycota</taxon>
        <taxon>Taphrinomycotina</taxon>
        <taxon>Taphrinomycetes</taxon>
        <taxon>Taphrinales</taxon>
        <taxon>Protomycetaceae</taxon>
        <taxon>Protomyces</taxon>
    </lineage>
</organism>
<keyword evidence="4" id="KW-1185">Reference proteome</keyword>
<gene>
    <name evidence="3" type="ORF">BCR37DRAFT_384066</name>
</gene>
<feature type="domain" description="DUF4110" evidence="2">
    <location>
        <begin position="537"/>
        <end position="616"/>
    </location>
</feature>
<dbReference type="GeneID" id="63786760"/>
<dbReference type="Pfam" id="PF13422">
    <property type="entry name" value="DUF4110"/>
    <property type="match status" value="1"/>
</dbReference>
<dbReference type="PANTHER" id="PTHR46063">
    <property type="entry name" value="KELCH DOMAIN-CONTAINING PROTEIN"/>
    <property type="match status" value="1"/>
</dbReference>
<dbReference type="OMA" id="PSPRVGC"/>
<reference evidence="3 4" key="1">
    <citation type="submission" date="2016-07" db="EMBL/GenBank/DDBJ databases">
        <title>Pervasive Adenine N6-methylation of Active Genes in Fungi.</title>
        <authorList>
            <consortium name="DOE Joint Genome Institute"/>
            <person name="Mondo S.J."/>
            <person name="Dannebaum R.O."/>
            <person name="Kuo R.C."/>
            <person name="Labutti K."/>
            <person name="Haridas S."/>
            <person name="Kuo A."/>
            <person name="Salamov A."/>
            <person name="Ahrendt S.R."/>
            <person name="Lipzen A."/>
            <person name="Sullivan W."/>
            <person name="Andreopoulos W.B."/>
            <person name="Clum A."/>
            <person name="Lindquist E."/>
            <person name="Daum C."/>
            <person name="Ramamoorthy G.K."/>
            <person name="Gryganskyi A."/>
            <person name="Culley D."/>
            <person name="Magnuson J.K."/>
            <person name="James T.Y."/>
            <person name="O'Malley M.A."/>
            <person name="Stajich J.E."/>
            <person name="Spatafora J.W."/>
            <person name="Visel A."/>
            <person name="Grigoriev I.V."/>
        </authorList>
    </citation>
    <scope>NUCLEOTIDE SEQUENCE [LARGE SCALE GENOMIC DNA]</scope>
    <source>
        <strain evidence="3 4">12-1054</strain>
    </source>
</reference>
<dbReference type="Pfam" id="PF24681">
    <property type="entry name" value="Kelch_KLHDC2_KLHL20_DRC7"/>
    <property type="match status" value="1"/>
</dbReference>
<comment type="caution">
    <text evidence="3">The sequence shown here is derived from an EMBL/GenBank/DDBJ whole genome shotgun (WGS) entry which is preliminary data.</text>
</comment>
<proteinExistence type="predicted"/>
<feature type="region of interest" description="Disordered" evidence="1">
    <location>
        <begin position="1"/>
        <end position="43"/>
    </location>
</feature>
<accession>A0A1Y2EV34</accession>
<dbReference type="Gene3D" id="2.120.10.80">
    <property type="entry name" value="Kelch-type beta propeller"/>
    <property type="match status" value="2"/>
</dbReference>
<feature type="compositionally biased region" description="Acidic residues" evidence="1">
    <location>
        <begin position="485"/>
        <end position="508"/>
    </location>
</feature>
<dbReference type="OrthoDB" id="4447at2759"/>
<dbReference type="PANTHER" id="PTHR46063:SF1">
    <property type="entry name" value="KELCH DOMAIN-CONTAINING PROTEIN 4"/>
    <property type="match status" value="1"/>
</dbReference>
<sequence>MAKKDKAAAAAAKKQRALAKTLKKGNKKTKKSNAQANSDDEDQDIDQILADYAAAQSKKMEITEEVCLAPPSTRINASLTVNPLKPEVILFGGEHFDGSFATFYNELFIYSVHKNAWTKVISANSPLPRSSHQTVVHKTHIWLMGGEFSSPKQNTFYHYSDFWSLDCTTRAWSKIESKLSPSARSGHRMASVGKYILLFGGFQDTSAETRYLGDLWAFDTDYYEWHEVKLAAVSQKPDARSGCTFCAAGTSREEAILFGGYTKKKITGKLYKGVILNDYWTLKLIGEPNAGTWVWSRRKRPASPPTQRIGASAALHRNRLIYFGGVFDHREAEETLESTFYNDLWCLSIEANRWFALKVRPPRKGQVAKKPTEDRNKGQAREDELAANARLLEAKLAGTTLQEEEQDETMVEDANVALQHKRLQDVPLTQMMPHPRMSAALAVSGDLLYIYGGIFEQGEKEYNLNDMHVIDLAKLDGVRKLFGEEVAEPMSEEESEEEDTDMEDEEEEAPKSVFFENIPDEKPEEEVPDDDGDAPIDPRPMPRPFEDLRPYFMRTAEAWQVYLLPWNQTCSPKELRTKAFIRAEDYWWVVREEIRALEDTMEDSGIGEVIETAEANAGKKGVVGQRR</sequence>
<evidence type="ECO:0000256" key="1">
    <source>
        <dbReference type="SAM" id="MobiDB-lite"/>
    </source>
</evidence>
<dbReference type="InterPro" id="IPR025183">
    <property type="entry name" value="DUF4110"/>
</dbReference>
<dbReference type="AlphaFoldDB" id="A0A1Y2EV34"/>
<feature type="region of interest" description="Disordered" evidence="1">
    <location>
        <begin position="484"/>
        <end position="543"/>
    </location>
</feature>
<dbReference type="EMBL" id="MCFI01000026">
    <property type="protein sequence ID" value="ORY75438.1"/>
    <property type="molecule type" value="Genomic_DNA"/>
</dbReference>
<dbReference type="SUPFAM" id="SSF117281">
    <property type="entry name" value="Kelch motif"/>
    <property type="match status" value="1"/>
</dbReference>
<dbReference type="STRING" id="56484.A0A1Y2EV34"/>
<dbReference type="RefSeq" id="XP_040722311.1">
    <property type="nucleotide sequence ID" value="XM_040870161.1"/>
</dbReference>
<dbReference type="InterPro" id="IPR015915">
    <property type="entry name" value="Kelch-typ_b-propeller"/>
</dbReference>
<evidence type="ECO:0000313" key="3">
    <source>
        <dbReference type="EMBL" id="ORY75438.1"/>
    </source>
</evidence>
<name>A0A1Y2EV34_PROLT</name>
<evidence type="ECO:0000259" key="2">
    <source>
        <dbReference type="Pfam" id="PF13422"/>
    </source>
</evidence>